<dbReference type="InParanoid" id="A0A2R5GSS0"/>
<dbReference type="InterPro" id="IPR001611">
    <property type="entry name" value="Leu-rich_rpt"/>
</dbReference>
<dbReference type="SMART" id="SM00368">
    <property type="entry name" value="LRR_RI"/>
    <property type="match status" value="5"/>
</dbReference>
<dbReference type="Pfam" id="PF13516">
    <property type="entry name" value="LRR_6"/>
    <property type="match status" value="3"/>
</dbReference>
<dbReference type="SUPFAM" id="SSF52047">
    <property type="entry name" value="RNI-like"/>
    <property type="match status" value="1"/>
</dbReference>
<dbReference type="PANTHER" id="PTHR24114">
    <property type="entry name" value="LEUCINE RICH REPEAT FAMILY PROTEIN"/>
    <property type="match status" value="1"/>
</dbReference>
<organism evidence="3 4">
    <name type="scientific">Hondaea fermentalgiana</name>
    <dbReference type="NCBI Taxonomy" id="2315210"/>
    <lineage>
        <taxon>Eukaryota</taxon>
        <taxon>Sar</taxon>
        <taxon>Stramenopiles</taxon>
        <taxon>Bigyra</taxon>
        <taxon>Labyrinthulomycetes</taxon>
        <taxon>Thraustochytrida</taxon>
        <taxon>Thraustochytriidae</taxon>
        <taxon>Hondaea</taxon>
    </lineage>
</organism>
<feature type="compositionally biased region" description="Basic and acidic residues" evidence="2">
    <location>
        <begin position="20"/>
        <end position="31"/>
    </location>
</feature>
<dbReference type="InterPro" id="IPR052394">
    <property type="entry name" value="LRR-containing"/>
</dbReference>
<accession>A0A2R5GSS0</accession>
<feature type="coiled-coil region" evidence="1">
    <location>
        <begin position="56"/>
        <end position="97"/>
    </location>
</feature>
<dbReference type="InterPro" id="IPR032675">
    <property type="entry name" value="LRR_dom_sf"/>
</dbReference>
<dbReference type="Gene3D" id="3.80.10.10">
    <property type="entry name" value="Ribonuclease Inhibitor"/>
    <property type="match status" value="2"/>
</dbReference>
<evidence type="ECO:0000313" key="3">
    <source>
        <dbReference type="EMBL" id="GBG32808.1"/>
    </source>
</evidence>
<dbReference type="PANTHER" id="PTHR24114:SF2">
    <property type="entry name" value="F-BOX DOMAIN-CONTAINING PROTEIN-RELATED"/>
    <property type="match status" value="1"/>
</dbReference>
<feature type="region of interest" description="Disordered" evidence="2">
    <location>
        <begin position="1"/>
        <end position="35"/>
    </location>
</feature>
<dbReference type="OrthoDB" id="120976at2759"/>
<dbReference type="Proteomes" id="UP000241890">
    <property type="component" value="Unassembled WGS sequence"/>
</dbReference>
<keyword evidence="1" id="KW-0175">Coiled coil</keyword>
<name>A0A2R5GSS0_9STRA</name>
<protein>
    <submittedName>
        <fullName evidence="3">Nucleotide-binding oligomerization domain-containing protein 1</fullName>
    </submittedName>
</protein>
<dbReference type="EMBL" id="BEYU01000132">
    <property type="protein sequence ID" value="GBG32808.1"/>
    <property type="molecule type" value="Genomic_DNA"/>
</dbReference>
<sequence length="381" mass="42688">MDIDEPLALEPPKQRTAKGLSRDDTRRELQSRDIQPLGILAEDENALQDAFDREFVQDLERYNAAQRERAQRIVEEQERLREEQRKLANEREDQQLVAKDGKLRLFLKLAKENRSASEATFIGGAPMGRVLAAALPGCTSLVALDLSNGSIGNEGTRALGAALARGDTLLQRLELARTCVGPEGLAALGMGLVDNSHLVTLGLEDNNLTDDGHDFGGVDALSEALLANKTLTCLNLARTNLGQRGVAALARTVCKNETIRSLDIEFNGMPLQSDVDVILQTLDDNKALYLDRQVELHAELRVQRQQQAIIDLENAREQKVVEEELAAEARAQERHKERMRKFLQEREQREKELEDARERAHERHAIFVETELNAKKKGKKK</sequence>
<evidence type="ECO:0000256" key="2">
    <source>
        <dbReference type="SAM" id="MobiDB-lite"/>
    </source>
</evidence>
<evidence type="ECO:0000313" key="4">
    <source>
        <dbReference type="Proteomes" id="UP000241890"/>
    </source>
</evidence>
<proteinExistence type="predicted"/>
<keyword evidence="4" id="KW-1185">Reference proteome</keyword>
<reference evidence="3 4" key="1">
    <citation type="submission" date="2017-12" db="EMBL/GenBank/DDBJ databases">
        <title>Sequencing, de novo assembly and annotation of complete genome of a new Thraustochytrid species, strain FCC1311.</title>
        <authorList>
            <person name="Sedici K."/>
            <person name="Godart F."/>
            <person name="Aiese Cigliano R."/>
            <person name="Sanseverino W."/>
            <person name="Barakat M."/>
            <person name="Ortet P."/>
            <person name="Marechal E."/>
            <person name="Cagnac O."/>
            <person name="Amato A."/>
        </authorList>
    </citation>
    <scope>NUCLEOTIDE SEQUENCE [LARGE SCALE GENOMIC DNA]</scope>
</reference>
<feature type="coiled-coil region" evidence="1">
    <location>
        <begin position="312"/>
        <end position="363"/>
    </location>
</feature>
<evidence type="ECO:0000256" key="1">
    <source>
        <dbReference type="SAM" id="Coils"/>
    </source>
</evidence>
<comment type="caution">
    <text evidence="3">The sequence shown here is derived from an EMBL/GenBank/DDBJ whole genome shotgun (WGS) entry which is preliminary data.</text>
</comment>
<dbReference type="AlphaFoldDB" id="A0A2R5GSS0"/>
<gene>
    <name evidence="3" type="ORF">FCC1311_090332</name>
</gene>